<evidence type="ECO:0000256" key="2">
    <source>
        <dbReference type="SAM" id="MobiDB-lite"/>
    </source>
</evidence>
<evidence type="ECO:0000256" key="1">
    <source>
        <dbReference type="SAM" id="Coils"/>
    </source>
</evidence>
<evidence type="ECO:0000313" key="3">
    <source>
        <dbReference type="EMBL" id="EMD32062.1"/>
    </source>
</evidence>
<name>M2R1D7_CERS8</name>
<keyword evidence="4" id="KW-1185">Reference proteome</keyword>
<organism evidence="3 4">
    <name type="scientific">Ceriporiopsis subvermispora (strain B)</name>
    <name type="common">White-rot fungus</name>
    <name type="synonym">Gelatoporia subvermispora</name>
    <dbReference type="NCBI Taxonomy" id="914234"/>
    <lineage>
        <taxon>Eukaryota</taxon>
        <taxon>Fungi</taxon>
        <taxon>Dikarya</taxon>
        <taxon>Basidiomycota</taxon>
        <taxon>Agaricomycotina</taxon>
        <taxon>Agaricomycetes</taxon>
        <taxon>Polyporales</taxon>
        <taxon>Gelatoporiaceae</taxon>
        <taxon>Gelatoporia</taxon>
    </lineage>
</organism>
<sequence length="175" mass="19554">MPATRRTSRRAESRQPLQSRPVAKADIIILSSDDESSAPKKPLAPKKNINERTKKAKRTPIPISAEILEISSEDEGQNPMSSQTLGLEQLLKEANQEIERLKQKLQQCATSQQPVLQLPAAPATARDPKDREITRLQEALTHSQHAERKTKATIASLDEHVSCEICTCKIWVPYT</sequence>
<accession>M2R1D7</accession>
<dbReference type="EMBL" id="KB445813">
    <property type="protein sequence ID" value="EMD32062.1"/>
    <property type="molecule type" value="Genomic_DNA"/>
</dbReference>
<dbReference type="OrthoDB" id="3219336at2759"/>
<feature type="region of interest" description="Disordered" evidence="2">
    <location>
        <begin position="1"/>
        <end position="60"/>
    </location>
</feature>
<evidence type="ECO:0000313" key="4">
    <source>
        <dbReference type="Proteomes" id="UP000016930"/>
    </source>
</evidence>
<dbReference type="Proteomes" id="UP000016930">
    <property type="component" value="Unassembled WGS sequence"/>
</dbReference>
<keyword evidence="1" id="KW-0175">Coiled coil</keyword>
<protein>
    <submittedName>
        <fullName evidence="3">Uncharacterized protein</fullName>
    </submittedName>
</protein>
<dbReference type="STRING" id="914234.M2R1D7"/>
<proteinExistence type="predicted"/>
<feature type="coiled-coil region" evidence="1">
    <location>
        <begin position="84"/>
        <end position="111"/>
    </location>
</feature>
<gene>
    <name evidence="3" type="ORF">CERSUDRAFT_99759</name>
</gene>
<dbReference type="HOGENOM" id="CLU_1532356_0_0_1"/>
<reference evidence="3 4" key="1">
    <citation type="journal article" date="2012" name="Proc. Natl. Acad. Sci. U.S.A.">
        <title>Comparative genomics of Ceriporiopsis subvermispora and Phanerochaete chrysosporium provide insight into selective ligninolysis.</title>
        <authorList>
            <person name="Fernandez-Fueyo E."/>
            <person name="Ruiz-Duenas F.J."/>
            <person name="Ferreira P."/>
            <person name="Floudas D."/>
            <person name="Hibbett D.S."/>
            <person name="Canessa P."/>
            <person name="Larrondo L.F."/>
            <person name="James T.Y."/>
            <person name="Seelenfreund D."/>
            <person name="Lobos S."/>
            <person name="Polanco R."/>
            <person name="Tello M."/>
            <person name="Honda Y."/>
            <person name="Watanabe T."/>
            <person name="Watanabe T."/>
            <person name="Ryu J.S."/>
            <person name="Kubicek C.P."/>
            <person name="Schmoll M."/>
            <person name="Gaskell J."/>
            <person name="Hammel K.E."/>
            <person name="St John F.J."/>
            <person name="Vanden Wymelenberg A."/>
            <person name="Sabat G."/>
            <person name="Splinter BonDurant S."/>
            <person name="Syed K."/>
            <person name="Yadav J.S."/>
            <person name="Doddapaneni H."/>
            <person name="Subramanian V."/>
            <person name="Lavin J.L."/>
            <person name="Oguiza J.A."/>
            <person name="Perez G."/>
            <person name="Pisabarro A.G."/>
            <person name="Ramirez L."/>
            <person name="Santoyo F."/>
            <person name="Master E."/>
            <person name="Coutinho P.M."/>
            <person name="Henrissat B."/>
            <person name="Lombard V."/>
            <person name="Magnuson J.K."/>
            <person name="Kuees U."/>
            <person name="Hori C."/>
            <person name="Igarashi K."/>
            <person name="Samejima M."/>
            <person name="Held B.W."/>
            <person name="Barry K.W."/>
            <person name="LaButti K.M."/>
            <person name="Lapidus A."/>
            <person name="Lindquist E.A."/>
            <person name="Lucas S.M."/>
            <person name="Riley R."/>
            <person name="Salamov A.A."/>
            <person name="Hoffmeister D."/>
            <person name="Schwenk D."/>
            <person name="Hadar Y."/>
            <person name="Yarden O."/>
            <person name="de Vries R.P."/>
            <person name="Wiebenga A."/>
            <person name="Stenlid J."/>
            <person name="Eastwood D."/>
            <person name="Grigoriev I.V."/>
            <person name="Berka R.M."/>
            <person name="Blanchette R.A."/>
            <person name="Kersten P."/>
            <person name="Martinez A.T."/>
            <person name="Vicuna R."/>
            <person name="Cullen D."/>
        </authorList>
    </citation>
    <scope>NUCLEOTIDE SEQUENCE [LARGE SCALE GENOMIC DNA]</scope>
    <source>
        <strain evidence="3 4">B</strain>
    </source>
</reference>
<dbReference type="AlphaFoldDB" id="M2R1D7"/>